<keyword evidence="3" id="KW-1185">Reference proteome</keyword>
<evidence type="ECO:0000313" key="3">
    <source>
        <dbReference type="Proteomes" id="UP000218231"/>
    </source>
</evidence>
<sequence length="124" mass="14416">MSSPYDPPQPHQSFQNYGQQQHRGGFQHRGRGRGHHNEWQGQEWRGNGQAQGYGRGNRQNWRGNYQQQQGYQGQNRGGGQARGKQDDSMYTVKDYVIPAMTCNPWAELERQRKREQVKQAEVAE</sequence>
<evidence type="ECO:0000313" key="2">
    <source>
        <dbReference type="EMBL" id="PAV78161.1"/>
    </source>
</evidence>
<dbReference type="AlphaFoldDB" id="A0A2A2KW21"/>
<comment type="caution">
    <text evidence="2">The sequence shown here is derived from an EMBL/GenBank/DDBJ whole genome shotgun (WGS) entry which is preliminary data.</text>
</comment>
<reference evidence="2 3" key="1">
    <citation type="journal article" date="2017" name="Curr. Biol.">
        <title>Genome architecture and evolution of a unichromosomal asexual nematode.</title>
        <authorList>
            <person name="Fradin H."/>
            <person name="Zegar C."/>
            <person name="Gutwein M."/>
            <person name="Lucas J."/>
            <person name="Kovtun M."/>
            <person name="Corcoran D."/>
            <person name="Baugh L.R."/>
            <person name="Kiontke K."/>
            <person name="Gunsalus K."/>
            <person name="Fitch D.H."/>
            <person name="Piano F."/>
        </authorList>
    </citation>
    <scope>NUCLEOTIDE SEQUENCE [LARGE SCALE GENOMIC DNA]</scope>
    <source>
        <strain evidence="2">PF1309</strain>
    </source>
</reference>
<evidence type="ECO:0000256" key="1">
    <source>
        <dbReference type="SAM" id="MobiDB-lite"/>
    </source>
</evidence>
<feature type="compositionally biased region" description="Low complexity" evidence="1">
    <location>
        <begin position="56"/>
        <end position="74"/>
    </location>
</feature>
<accession>A0A2A2KW21</accession>
<protein>
    <submittedName>
        <fullName evidence="2">Uncharacterized protein</fullName>
    </submittedName>
</protein>
<gene>
    <name evidence="2" type="ORF">WR25_01881</name>
</gene>
<dbReference type="EMBL" id="LIAE01007609">
    <property type="protein sequence ID" value="PAV78161.1"/>
    <property type="molecule type" value="Genomic_DNA"/>
</dbReference>
<feature type="region of interest" description="Disordered" evidence="1">
    <location>
        <begin position="1"/>
        <end position="89"/>
    </location>
</feature>
<dbReference type="Proteomes" id="UP000218231">
    <property type="component" value="Unassembled WGS sequence"/>
</dbReference>
<organism evidence="2 3">
    <name type="scientific">Diploscapter pachys</name>
    <dbReference type="NCBI Taxonomy" id="2018661"/>
    <lineage>
        <taxon>Eukaryota</taxon>
        <taxon>Metazoa</taxon>
        <taxon>Ecdysozoa</taxon>
        <taxon>Nematoda</taxon>
        <taxon>Chromadorea</taxon>
        <taxon>Rhabditida</taxon>
        <taxon>Rhabditina</taxon>
        <taxon>Rhabditomorpha</taxon>
        <taxon>Rhabditoidea</taxon>
        <taxon>Rhabditidae</taxon>
        <taxon>Diploscapter</taxon>
    </lineage>
</organism>
<feature type="compositionally biased region" description="Basic residues" evidence="1">
    <location>
        <begin position="25"/>
        <end position="34"/>
    </location>
</feature>
<proteinExistence type="predicted"/>
<feature type="compositionally biased region" description="Pro residues" evidence="1">
    <location>
        <begin position="1"/>
        <end position="10"/>
    </location>
</feature>
<dbReference type="OrthoDB" id="5815335at2759"/>
<name>A0A2A2KW21_9BILA</name>